<evidence type="ECO:0000313" key="5">
    <source>
        <dbReference type="Proteomes" id="UP000886879"/>
    </source>
</evidence>
<evidence type="ECO:0000256" key="2">
    <source>
        <dbReference type="ARBA" id="ARBA00023136"/>
    </source>
</evidence>
<keyword evidence="3" id="KW-1133">Transmembrane helix</keyword>
<name>A0A9D0YSY1_9FIRM</name>
<dbReference type="EMBL" id="DVFO01000069">
    <property type="protein sequence ID" value="HIQ61298.1"/>
    <property type="molecule type" value="Genomic_DNA"/>
</dbReference>
<organism evidence="4 5">
    <name type="scientific">Candidatus Enterenecus faecium</name>
    <dbReference type="NCBI Taxonomy" id="2840780"/>
    <lineage>
        <taxon>Bacteria</taxon>
        <taxon>Bacillati</taxon>
        <taxon>Bacillota</taxon>
        <taxon>Clostridia</taxon>
        <taxon>Eubacteriales</taxon>
        <taxon>Candidatus Enterenecus</taxon>
    </lineage>
</organism>
<evidence type="ECO:0000256" key="3">
    <source>
        <dbReference type="SAM" id="Phobius"/>
    </source>
</evidence>
<feature type="transmembrane region" description="Helical" evidence="3">
    <location>
        <begin position="394"/>
        <end position="413"/>
    </location>
</feature>
<accession>A0A9D0YSY1</accession>
<keyword evidence="2 3" id="KW-0472">Membrane</keyword>
<dbReference type="GO" id="GO:0009847">
    <property type="term" value="P:spore germination"/>
    <property type="evidence" value="ECO:0007669"/>
    <property type="project" value="InterPro"/>
</dbReference>
<evidence type="ECO:0000256" key="1">
    <source>
        <dbReference type="ARBA" id="ARBA00005278"/>
    </source>
</evidence>
<keyword evidence="3" id="KW-0812">Transmembrane</keyword>
<protein>
    <submittedName>
        <fullName evidence="4">Spore germination protein</fullName>
    </submittedName>
</protein>
<comment type="similarity">
    <text evidence="1">Belongs to the GerABKA family.</text>
</comment>
<dbReference type="GO" id="GO:0016020">
    <property type="term" value="C:membrane"/>
    <property type="evidence" value="ECO:0007669"/>
    <property type="project" value="InterPro"/>
</dbReference>
<reference evidence="4" key="1">
    <citation type="submission" date="2020-10" db="EMBL/GenBank/DDBJ databases">
        <authorList>
            <person name="Gilroy R."/>
        </authorList>
    </citation>
    <scope>NUCLEOTIDE SEQUENCE</scope>
    <source>
        <strain evidence="4">ChiGjej2B2-12916</strain>
    </source>
</reference>
<comment type="caution">
    <text evidence="4">The sequence shown here is derived from an EMBL/GenBank/DDBJ whole genome shotgun (WGS) entry which is preliminary data.</text>
</comment>
<dbReference type="InterPro" id="IPR050768">
    <property type="entry name" value="UPF0353/GerABKA_families"/>
</dbReference>
<feature type="transmembrane region" description="Helical" evidence="3">
    <location>
        <begin position="302"/>
        <end position="324"/>
    </location>
</feature>
<proteinExistence type="inferred from homology"/>
<dbReference type="Pfam" id="PF03323">
    <property type="entry name" value="GerA"/>
    <property type="match status" value="1"/>
</dbReference>
<evidence type="ECO:0000313" key="4">
    <source>
        <dbReference type="EMBL" id="HIQ61298.1"/>
    </source>
</evidence>
<gene>
    <name evidence="4" type="ORF">IAD31_06850</name>
</gene>
<sequence length="503" mass="55024">MGHQQIPPPHPRREPRVTVPLTADGIAQVFEGCADFGRRTLYLGDDPQRAVEMLYIVGQVRNERASDYVLRPLTQCKDLAEVATLDEAYDRMAKGCLYSLAVAERTTADQVVFDLINGWVALFFPGKDKVLTLMTATEEKRSISPPDNEPDVKGSMDCFVESIRTNTSLVRRRLRAPELRIWETFVGRQSVTPVDVLYIKGITDPQLARQVEEQVAAIDIDAMLMTGNLEQYMVGEETRTPFPMSLYTQRPDRFCAGLAEGRVGVLVDGIPMGWLFPATLDSFYRTGQDRSTSWMVASALSVLRYLCMLVTLFLPGLYVAAVLYHPELIPVKLMLSIISAKADVPFSTLAEVLVMLIAFEVVQEAGLRLPAAIGQTVSILGGLVVGSAAVEAKLVSPAVLVMVAIAGIAGYTAPSQDFSGALRLWRFGITLAAGVAGLIGLVLAGMALVYHLASLESFGVAYLTPFASCGGSGERGHVVFRQPLPWVKTRPRYLNPQNRRNQG</sequence>
<feature type="transmembrane region" description="Helical" evidence="3">
    <location>
        <begin position="425"/>
        <end position="453"/>
    </location>
</feature>
<dbReference type="PANTHER" id="PTHR22550:SF9">
    <property type="entry name" value="STAGE V SPORULATION PROTEIN AF"/>
    <property type="match status" value="1"/>
</dbReference>
<dbReference type="PIRSF" id="PIRSF005690">
    <property type="entry name" value="GerBA"/>
    <property type="match status" value="1"/>
</dbReference>
<feature type="transmembrane region" description="Helical" evidence="3">
    <location>
        <begin position="369"/>
        <end position="388"/>
    </location>
</feature>
<dbReference type="Proteomes" id="UP000886879">
    <property type="component" value="Unassembled WGS sequence"/>
</dbReference>
<dbReference type="AlphaFoldDB" id="A0A9D0YSY1"/>
<dbReference type="InterPro" id="IPR004995">
    <property type="entry name" value="Spore_Ger"/>
</dbReference>
<reference evidence="4" key="2">
    <citation type="journal article" date="2021" name="PeerJ">
        <title>Extensive microbial diversity within the chicken gut microbiome revealed by metagenomics and culture.</title>
        <authorList>
            <person name="Gilroy R."/>
            <person name="Ravi A."/>
            <person name="Getino M."/>
            <person name="Pursley I."/>
            <person name="Horton D.L."/>
            <person name="Alikhan N.F."/>
            <person name="Baker D."/>
            <person name="Gharbi K."/>
            <person name="Hall N."/>
            <person name="Watson M."/>
            <person name="Adriaenssens E.M."/>
            <person name="Foster-Nyarko E."/>
            <person name="Jarju S."/>
            <person name="Secka A."/>
            <person name="Antonio M."/>
            <person name="Oren A."/>
            <person name="Chaudhuri R.R."/>
            <person name="La Ragione R."/>
            <person name="Hildebrand F."/>
            <person name="Pallen M.J."/>
        </authorList>
    </citation>
    <scope>NUCLEOTIDE SEQUENCE</scope>
    <source>
        <strain evidence="4">ChiGjej2B2-12916</strain>
    </source>
</reference>
<dbReference type="PANTHER" id="PTHR22550">
    <property type="entry name" value="SPORE GERMINATION PROTEIN"/>
    <property type="match status" value="1"/>
</dbReference>